<name>A0AAD6TID2_9AGAR</name>
<sequence length="355" mass="40505">MDSDFSTNRHASEIQPQQPHQTIPSRHPDLSFADGNIALLSGSVYFLVHRGLLCRHSVPLQKALDQTTKTLDPRIQIEGRPVLHLVDTPHDVAHFLYALYDGILSVKFDPPNFPVIDALLRLTTKYQVKHLRSSLLREIQRTQWPVRLTHWEIREAEATDANGHYDARLHYPHPILVINLARAIQAPEILPSAFYDLSRCVVSETTAGYTDAENVVHQLSPQDLMSLLKGREHASRFLSTFIVNELEGRQPSDNCVHIRDEEPARRRACQAAFESITFEILRDVNGVTHRNSDPLFAIVDAELMQTRDTQGHMSVLRACEFCRLEFGTAVDQAREEFWHRMPSWFGVELEGGVWP</sequence>
<feature type="region of interest" description="Disordered" evidence="1">
    <location>
        <begin position="1"/>
        <end position="27"/>
    </location>
</feature>
<accession>A0AAD6TID2</accession>
<dbReference type="Proteomes" id="UP001218188">
    <property type="component" value="Unassembled WGS sequence"/>
</dbReference>
<evidence type="ECO:0008006" key="4">
    <source>
        <dbReference type="Google" id="ProtNLM"/>
    </source>
</evidence>
<reference evidence="2" key="1">
    <citation type="submission" date="2023-03" db="EMBL/GenBank/DDBJ databases">
        <title>Massive genome expansion in bonnet fungi (Mycena s.s.) driven by repeated elements and novel gene families across ecological guilds.</title>
        <authorList>
            <consortium name="Lawrence Berkeley National Laboratory"/>
            <person name="Harder C.B."/>
            <person name="Miyauchi S."/>
            <person name="Viragh M."/>
            <person name="Kuo A."/>
            <person name="Thoen E."/>
            <person name="Andreopoulos B."/>
            <person name="Lu D."/>
            <person name="Skrede I."/>
            <person name="Drula E."/>
            <person name="Henrissat B."/>
            <person name="Morin E."/>
            <person name="Kohler A."/>
            <person name="Barry K."/>
            <person name="LaButti K."/>
            <person name="Morin E."/>
            <person name="Salamov A."/>
            <person name="Lipzen A."/>
            <person name="Mereny Z."/>
            <person name="Hegedus B."/>
            <person name="Baldrian P."/>
            <person name="Stursova M."/>
            <person name="Weitz H."/>
            <person name="Taylor A."/>
            <person name="Grigoriev I.V."/>
            <person name="Nagy L.G."/>
            <person name="Martin F."/>
            <person name="Kauserud H."/>
        </authorList>
    </citation>
    <scope>NUCLEOTIDE SEQUENCE</scope>
    <source>
        <strain evidence="2">CBHHK200</strain>
    </source>
</reference>
<feature type="compositionally biased region" description="Polar residues" evidence="1">
    <location>
        <begin position="1"/>
        <end position="24"/>
    </location>
</feature>
<proteinExistence type="predicted"/>
<evidence type="ECO:0000256" key="1">
    <source>
        <dbReference type="SAM" id="MobiDB-lite"/>
    </source>
</evidence>
<organism evidence="2 3">
    <name type="scientific">Mycena alexandri</name>
    <dbReference type="NCBI Taxonomy" id="1745969"/>
    <lineage>
        <taxon>Eukaryota</taxon>
        <taxon>Fungi</taxon>
        <taxon>Dikarya</taxon>
        <taxon>Basidiomycota</taxon>
        <taxon>Agaricomycotina</taxon>
        <taxon>Agaricomycetes</taxon>
        <taxon>Agaricomycetidae</taxon>
        <taxon>Agaricales</taxon>
        <taxon>Marasmiineae</taxon>
        <taxon>Mycenaceae</taxon>
        <taxon>Mycena</taxon>
    </lineage>
</organism>
<protein>
    <recommendedName>
        <fullName evidence="4">BTB domain-containing protein</fullName>
    </recommendedName>
</protein>
<evidence type="ECO:0000313" key="2">
    <source>
        <dbReference type="EMBL" id="KAJ7045475.1"/>
    </source>
</evidence>
<keyword evidence="3" id="KW-1185">Reference proteome</keyword>
<comment type="caution">
    <text evidence="2">The sequence shown here is derived from an EMBL/GenBank/DDBJ whole genome shotgun (WGS) entry which is preliminary data.</text>
</comment>
<gene>
    <name evidence="2" type="ORF">C8F04DRAFT_1064895</name>
</gene>
<dbReference type="EMBL" id="JARJCM010000004">
    <property type="protein sequence ID" value="KAJ7045475.1"/>
    <property type="molecule type" value="Genomic_DNA"/>
</dbReference>
<evidence type="ECO:0000313" key="3">
    <source>
        <dbReference type="Proteomes" id="UP001218188"/>
    </source>
</evidence>
<dbReference type="AlphaFoldDB" id="A0AAD6TID2"/>